<feature type="transmembrane region" description="Helical" evidence="1">
    <location>
        <begin position="15"/>
        <end position="35"/>
    </location>
</feature>
<feature type="transmembrane region" description="Helical" evidence="1">
    <location>
        <begin position="47"/>
        <end position="72"/>
    </location>
</feature>
<dbReference type="Proteomes" id="UP000053902">
    <property type="component" value="Unassembled WGS sequence"/>
</dbReference>
<dbReference type="SUPFAM" id="SSF141868">
    <property type="entry name" value="EAL domain-like"/>
    <property type="match status" value="1"/>
</dbReference>
<reference evidence="5 6" key="1">
    <citation type="submission" date="2014-07" db="EMBL/GenBank/DDBJ databases">
        <authorList>
            <person name="Urmite Genomes Urmite Genomes"/>
        </authorList>
    </citation>
    <scope>NUCLEOTIDE SEQUENCE [LARGE SCALE GENOMIC DNA]</scope>
    <source>
        <strain evidence="5 6">20_BN</strain>
    </source>
</reference>
<dbReference type="SMART" id="SM00052">
    <property type="entry name" value="EAL"/>
    <property type="match status" value="1"/>
</dbReference>
<protein>
    <submittedName>
        <fullName evidence="5">Putative EAL/GGDEF domain-containing signaling protein</fullName>
    </submittedName>
</protein>
<evidence type="ECO:0000256" key="1">
    <source>
        <dbReference type="PROSITE-ProRule" id="PRU00244"/>
    </source>
</evidence>
<feature type="domain" description="EAL" evidence="2">
    <location>
        <begin position="423"/>
        <end position="673"/>
    </location>
</feature>
<name>A0A078LNQ1_9PSED</name>
<dbReference type="PROSITE" id="PS50887">
    <property type="entry name" value="GGDEF"/>
    <property type="match status" value="1"/>
</dbReference>
<dbReference type="RefSeq" id="WP_052114448.1">
    <property type="nucleotide sequence ID" value="NZ_CCSF01000001.1"/>
</dbReference>
<dbReference type="PANTHER" id="PTHR44757:SF2">
    <property type="entry name" value="BIOFILM ARCHITECTURE MAINTENANCE PROTEIN MBAA"/>
    <property type="match status" value="1"/>
</dbReference>
<dbReference type="EMBL" id="CCSF01000001">
    <property type="protein sequence ID" value="CDZ94123.1"/>
    <property type="molecule type" value="Genomic_DNA"/>
</dbReference>
<keyword evidence="1" id="KW-1133">Transmembrane helix</keyword>
<dbReference type="SUPFAM" id="SSF55073">
    <property type="entry name" value="Nucleotide cyclase"/>
    <property type="match status" value="1"/>
</dbReference>
<dbReference type="Pfam" id="PF03707">
    <property type="entry name" value="MHYT"/>
    <property type="match status" value="2"/>
</dbReference>
<dbReference type="InterPro" id="IPR000160">
    <property type="entry name" value="GGDEF_dom"/>
</dbReference>
<keyword evidence="6" id="KW-1185">Reference proteome</keyword>
<dbReference type="CDD" id="cd01948">
    <property type="entry name" value="EAL"/>
    <property type="match status" value="1"/>
</dbReference>
<dbReference type="Pfam" id="PF00563">
    <property type="entry name" value="EAL"/>
    <property type="match status" value="1"/>
</dbReference>
<evidence type="ECO:0000259" key="2">
    <source>
        <dbReference type="PROSITE" id="PS50883"/>
    </source>
</evidence>
<dbReference type="InterPro" id="IPR029787">
    <property type="entry name" value="Nucleotide_cyclase"/>
</dbReference>
<feature type="domain" description="MHYT" evidence="4">
    <location>
        <begin position="12"/>
        <end position="198"/>
    </location>
</feature>
<dbReference type="AlphaFoldDB" id="A0A078LNQ1"/>
<feature type="transmembrane region" description="Helical" evidence="1">
    <location>
        <begin position="177"/>
        <end position="202"/>
    </location>
</feature>
<feature type="transmembrane region" description="Helical" evidence="1">
    <location>
        <begin position="146"/>
        <end position="165"/>
    </location>
</feature>
<proteinExistence type="predicted"/>
<dbReference type="OrthoDB" id="9804951at2"/>
<dbReference type="Pfam" id="PF00990">
    <property type="entry name" value="GGDEF"/>
    <property type="match status" value="1"/>
</dbReference>
<evidence type="ECO:0000259" key="3">
    <source>
        <dbReference type="PROSITE" id="PS50887"/>
    </source>
</evidence>
<keyword evidence="1" id="KW-0812">Transmembrane</keyword>
<dbReference type="InterPro" id="IPR005330">
    <property type="entry name" value="MHYT_dom"/>
</dbReference>
<sequence>MYRIFSCITELHHPGFVIMAALLCVVGAAITLRLYRRARETQGIQQVGWCVLAAGTAGSTIWSTHFIAMLGYRPSVPIELDPGLTSLSLLVAMVGASAGLMLAILPRWRLAPAIGGAVCGLGISAMHYLGMLAYRVQGLVSWDHGYIFASILLAAGLSAFAFQLAHKSRPKWYRHPALFLSLAIVSLHFTGMAGFGVSPVLLEHAVTNPPVLQALAFAVGGVTLLIFGAGVASYLIDDSVRLESLTRFKYLAMYDGLTGLPNRESFSRNLELALSQARKSGEQVGLLFIDLDGFKAVNDLHGHAAGDQVLQQLGQRFSALSDERVYPVRLSGDEFAVVLRLQSKAALEAFVEQLQASIGEPMETSFGLFNLGASIGGAIYPQDANSKESLLSNADLAMYRAKSELSRQVCFYEPEMDERIRLRKSLANDLRIAIEENQLQVHYQLQTDLASGGVRGYEALLRWKHSTRGDISPVEFIPLAERDTTILALGEWVLRRACQDAASWTQPLSVAVNVSPMQFIHDDLASLVQRVLDDTGLPPERLELELTESSIFADRDKALAMLTRIKEMGVSIALDDFGTGYSSLDILRAFPFDKIKTDRSFMPTIEENPQAQAIISAVLALGRSLNIPVLAEGIETPGQLELLRNMGCAAVQGFYLGRPKPMSALVEAGQLSLLGAMQPA</sequence>
<dbReference type="PROSITE" id="PS50883">
    <property type="entry name" value="EAL"/>
    <property type="match status" value="1"/>
</dbReference>
<dbReference type="eggNOG" id="COG5001">
    <property type="taxonomic scope" value="Bacteria"/>
</dbReference>
<dbReference type="STRING" id="1499686.BN1079_01434"/>
<dbReference type="HOGENOM" id="CLU_000445_70_49_6"/>
<dbReference type="NCBIfam" id="TIGR00254">
    <property type="entry name" value="GGDEF"/>
    <property type="match status" value="1"/>
</dbReference>
<feature type="transmembrane region" description="Helical" evidence="1">
    <location>
        <begin position="214"/>
        <end position="236"/>
    </location>
</feature>
<dbReference type="PANTHER" id="PTHR44757">
    <property type="entry name" value="DIGUANYLATE CYCLASE DGCP"/>
    <property type="match status" value="1"/>
</dbReference>
<feature type="transmembrane region" description="Helical" evidence="1">
    <location>
        <begin position="112"/>
        <end position="134"/>
    </location>
</feature>
<dbReference type="Gene3D" id="3.30.70.270">
    <property type="match status" value="1"/>
</dbReference>
<dbReference type="GO" id="GO:0016020">
    <property type="term" value="C:membrane"/>
    <property type="evidence" value="ECO:0007669"/>
    <property type="project" value="UniProtKB-UniRule"/>
</dbReference>
<dbReference type="InterPro" id="IPR052155">
    <property type="entry name" value="Biofilm_reg_signaling"/>
</dbReference>
<dbReference type="SMART" id="SM00267">
    <property type="entry name" value="GGDEF"/>
    <property type="match status" value="1"/>
</dbReference>
<dbReference type="Gene3D" id="3.20.20.450">
    <property type="entry name" value="EAL domain"/>
    <property type="match status" value="1"/>
</dbReference>
<dbReference type="InterPro" id="IPR043128">
    <property type="entry name" value="Rev_trsase/Diguanyl_cyclase"/>
</dbReference>
<dbReference type="InterPro" id="IPR035919">
    <property type="entry name" value="EAL_sf"/>
</dbReference>
<evidence type="ECO:0000259" key="4">
    <source>
        <dbReference type="PROSITE" id="PS50924"/>
    </source>
</evidence>
<dbReference type="CDD" id="cd01949">
    <property type="entry name" value="GGDEF"/>
    <property type="match status" value="1"/>
</dbReference>
<feature type="transmembrane region" description="Helical" evidence="1">
    <location>
        <begin position="84"/>
        <end position="105"/>
    </location>
</feature>
<accession>A0A078LNQ1</accession>
<evidence type="ECO:0000313" key="5">
    <source>
        <dbReference type="EMBL" id="CDZ94123.1"/>
    </source>
</evidence>
<organism evidence="5 6">
    <name type="scientific">Pseudomonas saudiphocaensis</name>
    <dbReference type="NCBI Taxonomy" id="1499686"/>
    <lineage>
        <taxon>Bacteria</taxon>
        <taxon>Pseudomonadati</taxon>
        <taxon>Pseudomonadota</taxon>
        <taxon>Gammaproteobacteria</taxon>
        <taxon>Pseudomonadales</taxon>
        <taxon>Pseudomonadaceae</taxon>
        <taxon>Pseudomonas</taxon>
    </lineage>
</organism>
<feature type="domain" description="GGDEF" evidence="3">
    <location>
        <begin position="282"/>
        <end position="414"/>
    </location>
</feature>
<dbReference type="InterPro" id="IPR001633">
    <property type="entry name" value="EAL_dom"/>
</dbReference>
<dbReference type="PROSITE" id="PS50924">
    <property type="entry name" value="MHYT"/>
    <property type="match status" value="1"/>
</dbReference>
<evidence type="ECO:0000313" key="6">
    <source>
        <dbReference type="Proteomes" id="UP000053902"/>
    </source>
</evidence>
<keyword evidence="1" id="KW-0472">Membrane</keyword>
<gene>
    <name evidence="5" type="ORF">BN1079_01434</name>
</gene>